<dbReference type="InterPro" id="IPR028211">
    <property type="entry name" value="Ntr2"/>
</dbReference>
<protein>
    <submittedName>
        <fullName evidence="5">Uncharacterized protein</fullName>
    </submittedName>
</protein>
<evidence type="ECO:0000256" key="1">
    <source>
        <dbReference type="ARBA" id="ARBA00004123"/>
    </source>
</evidence>
<dbReference type="Pfam" id="PF15458">
    <property type="entry name" value="NTR2"/>
    <property type="match status" value="1"/>
</dbReference>
<gene>
    <name evidence="5" type="ORF">TWF481_004092</name>
</gene>
<comment type="subcellular location">
    <subcellularLocation>
        <location evidence="1">Nucleus</location>
    </subcellularLocation>
</comment>
<feature type="compositionally biased region" description="Polar residues" evidence="4">
    <location>
        <begin position="80"/>
        <end position="94"/>
    </location>
</feature>
<evidence type="ECO:0000313" key="5">
    <source>
        <dbReference type="EMBL" id="KAK6509339.1"/>
    </source>
</evidence>
<keyword evidence="6" id="KW-1185">Reference proteome</keyword>
<feature type="compositionally biased region" description="Polar residues" evidence="4">
    <location>
        <begin position="107"/>
        <end position="123"/>
    </location>
</feature>
<dbReference type="GO" id="GO:0000390">
    <property type="term" value="P:spliceosomal complex disassembly"/>
    <property type="evidence" value="ECO:0007669"/>
    <property type="project" value="InterPro"/>
</dbReference>
<dbReference type="GO" id="GO:0071008">
    <property type="term" value="C:U2-type post-mRNA release spliceosomal complex"/>
    <property type="evidence" value="ECO:0007669"/>
    <property type="project" value="InterPro"/>
</dbReference>
<dbReference type="PANTHER" id="PTHR12214">
    <property type="entry name" value="GC-RICH SEQUENCE DNA-BINDING FACTOR"/>
    <property type="match status" value="1"/>
</dbReference>
<feature type="region of interest" description="Disordered" evidence="4">
    <location>
        <begin position="1"/>
        <end position="181"/>
    </location>
</feature>
<organism evidence="5 6">
    <name type="scientific">Arthrobotrys musiformis</name>
    <dbReference type="NCBI Taxonomy" id="47236"/>
    <lineage>
        <taxon>Eukaryota</taxon>
        <taxon>Fungi</taxon>
        <taxon>Dikarya</taxon>
        <taxon>Ascomycota</taxon>
        <taxon>Pezizomycotina</taxon>
        <taxon>Orbiliomycetes</taxon>
        <taxon>Orbiliales</taxon>
        <taxon>Orbiliaceae</taxon>
        <taxon>Arthrobotrys</taxon>
    </lineage>
</organism>
<keyword evidence="3" id="KW-0175">Coiled coil</keyword>
<feature type="compositionally biased region" description="Acidic residues" evidence="4">
    <location>
        <begin position="218"/>
        <end position="227"/>
    </location>
</feature>
<name>A0AAV9WJS0_9PEZI</name>
<evidence type="ECO:0000256" key="3">
    <source>
        <dbReference type="SAM" id="Coils"/>
    </source>
</evidence>
<accession>A0AAV9WJS0</accession>
<sequence length="394" mass="43466">MKSANFASRKPKARIISFDDDDEPKPSTTSDLPEETPIFKRKSASAKPRKNISRPLISLEDPHLDEQTDSTSKPLVIKKSSLSRQITDSTNPSTSKEKPRAALKPSTLPSNSFSQLTLTSRPTYSKEALAELKGSTPTTPLHKNDADTPMPDAPEDPLNVSGKFAAERASAAQAAKDLSIPDSTTIKALKARRALLAQNADYISLSSSSKGGRLKPQDDDEDLETFVEDGGLALGKRAEREKERRRREDIKEAIDMVERPSDEEDSNDEENGEWEENRLRTGGYGSNRESIEEKLRKPPAVITPLPDFQEALANLKGILAGMNEQMEEKSKRVEELLSEKEMIEQREKELQALLKETSEKYERLRVEASTALHVGRGLESFGDDAAGNGIPAGV</sequence>
<feature type="compositionally biased region" description="Basic residues" evidence="4">
    <location>
        <begin position="39"/>
        <end position="52"/>
    </location>
</feature>
<dbReference type="InterPro" id="IPR012890">
    <property type="entry name" value="GCFC2-like"/>
</dbReference>
<dbReference type="EMBL" id="JAVHJL010000002">
    <property type="protein sequence ID" value="KAK6509339.1"/>
    <property type="molecule type" value="Genomic_DNA"/>
</dbReference>
<dbReference type="Proteomes" id="UP001370758">
    <property type="component" value="Unassembled WGS sequence"/>
</dbReference>
<feature type="coiled-coil region" evidence="3">
    <location>
        <begin position="312"/>
        <end position="367"/>
    </location>
</feature>
<proteinExistence type="predicted"/>
<feature type="region of interest" description="Disordered" evidence="4">
    <location>
        <begin position="205"/>
        <end position="292"/>
    </location>
</feature>
<feature type="compositionally biased region" description="Basic and acidic residues" evidence="4">
    <location>
        <begin position="236"/>
        <end position="260"/>
    </location>
</feature>
<dbReference type="PANTHER" id="PTHR12214:SF0">
    <property type="entry name" value="LD29489P"/>
    <property type="match status" value="1"/>
</dbReference>
<dbReference type="GO" id="GO:0003677">
    <property type="term" value="F:DNA binding"/>
    <property type="evidence" value="ECO:0007669"/>
    <property type="project" value="InterPro"/>
</dbReference>
<comment type="caution">
    <text evidence="5">The sequence shown here is derived from an EMBL/GenBank/DDBJ whole genome shotgun (WGS) entry which is preliminary data.</text>
</comment>
<feature type="compositionally biased region" description="Acidic residues" evidence="4">
    <location>
        <begin position="261"/>
        <end position="274"/>
    </location>
</feature>
<evidence type="ECO:0000256" key="4">
    <source>
        <dbReference type="SAM" id="MobiDB-lite"/>
    </source>
</evidence>
<keyword evidence="2" id="KW-0539">Nucleus</keyword>
<reference evidence="5 6" key="1">
    <citation type="submission" date="2023-08" db="EMBL/GenBank/DDBJ databases">
        <authorList>
            <person name="Palmer J.M."/>
        </authorList>
    </citation>
    <scope>NUCLEOTIDE SEQUENCE [LARGE SCALE GENOMIC DNA]</scope>
    <source>
        <strain evidence="5 6">TWF481</strain>
    </source>
</reference>
<evidence type="ECO:0000313" key="6">
    <source>
        <dbReference type="Proteomes" id="UP001370758"/>
    </source>
</evidence>
<evidence type="ECO:0000256" key="2">
    <source>
        <dbReference type="ARBA" id="ARBA00023242"/>
    </source>
</evidence>
<dbReference type="AlphaFoldDB" id="A0AAV9WJS0"/>